<keyword evidence="1" id="KW-0732">Signal</keyword>
<protein>
    <submittedName>
        <fullName evidence="3">PEP-CTERM sorting domain-containing protein</fullName>
    </submittedName>
</protein>
<feature type="chain" id="PRO_5032785473" evidence="1">
    <location>
        <begin position="32"/>
        <end position="262"/>
    </location>
</feature>
<feature type="signal peptide" evidence="1">
    <location>
        <begin position="1"/>
        <end position="31"/>
    </location>
</feature>
<dbReference type="AlphaFoldDB" id="A0A848FFX4"/>
<accession>A0A848FFX4</accession>
<comment type="caution">
    <text evidence="3">The sequence shown here is derived from an EMBL/GenBank/DDBJ whole genome shotgun (WGS) entry which is preliminary data.</text>
</comment>
<evidence type="ECO:0000313" key="4">
    <source>
        <dbReference type="Proteomes" id="UP000574067"/>
    </source>
</evidence>
<dbReference type="InterPro" id="IPR013424">
    <property type="entry name" value="Ice-binding_C"/>
</dbReference>
<dbReference type="NCBIfam" id="TIGR02595">
    <property type="entry name" value="PEP_CTERM"/>
    <property type="match status" value="1"/>
</dbReference>
<feature type="domain" description="Ice-binding protein C-terminal" evidence="2">
    <location>
        <begin position="231"/>
        <end position="254"/>
    </location>
</feature>
<dbReference type="EMBL" id="JABBFW010000060">
    <property type="protein sequence ID" value="NML19137.1"/>
    <property type="molecule type" value="Genomic_DNA"/>
</dbReference>
<dbReference type="Pfam" id="PF07589">
    <property type="entry name" value="PEP-CTERM"/>
    <property type="match status" value="1"/>
</dbReference>
<name>A0A848FFX4_9BURK</name>
<dbReference type="Proteomes" id="UP000574067">
    <property type="component" value="Unassembled WGS sequence"/>
</dbReference>
<evidence type="ECO:0000256" key="1">
    <source>
        <dbReference type="SAM" id="SignalP"/>
    </source>
</evidence>
<keyword evidence="4" id="KW-1185">Reference proteome</keyword>
<evidence type="ECO:0000313" key="3">
    <source>
        <dbReference type="EMBL" id="NML19137.1"/>
    </source>
</evidence>
<dbReference type="RefSeq" id="WP_169164027.1">
    <property type="nucleotide sequence ID" value="NZ_JABBFW010000060.1"/>
</dbReference>
<sequence length="262" mass="27921">MKLMDTGLLSHACLAAAFSAVLVTGPNSAAAATVHVSAASNYDVGNYLSFNDVFDLTPYAAGNRAVSGEIVINFNRSQIYGNDISSAGNYIPDNTAWLDFYPQISDAPGNRFYARDVLQRFVNPGADALVTTASGNSVSVRPTVYRYEGPYFTQTTLDRSAPNGEGEDYYFSRNYYQYEGYFGDFSASLALTAQDLADINADGWLGFKVGSLEQVFTVMSADLTVQFQPAAVPEPGSLALVALGLAGLAGGCRRKSSRGGPV</sequence>
<reference evidence="3 4" key="1">
    <citation type="submission" date="2020-04" db="EMBL/GenBank/DDBJ databases">
        <title>Azohydromonas sp. isolated from soil.</title>
        <authorList>
            <person name="Dahal R.H."/>
        </authorList>
    </citation>
    <scope>NUCLEOTIDE SEQUENCE [LARGE SCALE GENOMIC DNA]</scope>
    <source>
        <strain evidence="3 4">G-1-1-14</strain>
    </source>
</reference>
<evidence type="ECO:0000259" key="2">
    <source>
        <dbReference type="Pfam" id="PF07589"/>
    </source>
</evidence>
<organism evidence="3 4">
    <name type="scientific">Azohydromonas caseinilytica</name>
    <dbReference type="NCBI Taxonomy" id="2728836"/>
    <lineage>
        <taxon>Bacteria</taxon>
        <taxon>Pseudomonadati</taxon>
        <taxon>Pseudomonadota</taxon>
        <taxon>Betaproteobacteria</taxon>
        <taxon>Burkholderiales</taxon>
        <taxon>Sphaerotilaceae</taxon>
        <taxon>Azohydromonas</taxon>
    </lineage>
</organism>
<gene>
    <name evidence="3" type="ORF">HHL10_29630</name>
</gene>
<proteinExistence type="predicted"/>